<dbReference type="PROSITE" id="PS51318">
    <property type="entry name" value="TAT"/>
    <property type="match status" value="1"/>
</dbReference>
<dbReference type="PIRSF" id="PIRSF017082">
    <property type="entry name" value="YflP"/>
    <property type="match status" value="1"/>
</dbReference>
<evidence type="ECO:0000256" key="1">
    <source>
        <dbReference type="ARBA" id="ARBA00006987"/>
    </source>
</evidence>
<keyword evidence="2" id="KW-0732">Signal</keyword>
<dbReference type="PANTHER" id="PTHR42928:SF5">
    <property type="entry name" value="BLR1237 PROTEIN"/>
    <property type="match status" value="1"/>
</dbReference>
<dbReference type="AlphaFoldDB" id="A0A4S5BTG7"/>
<name>A0A4S5BTG7_9BURK</name>
<protein>
    <submittedName>
        <fullName evidence="3">Tripartite tricarboxylate transporter substrate binding protein</fullName>
    </submittedName>
</protein>
<organism evidence="3 4">
    <name type="scientific">Lampropedia aestuarii</name>
    <dbReference type="NCBI Taxonomy" id="2562762"/>
    <lineage>
        <taxon>Bacteria</taxon>
        <taxon>Pseudomonadati</taxon>
        <taxon>Pseudomonadota</taxon>
        <taxon>Betaproteobacteria</taxon>
        <taxon>Burkholderiales</taxon>
        <taxon>Comamonadaceae</taxon>
        <taxon>Lampropedia</taxon>
    </lineage>
</organism>
<comment type="caution">
    <text evidence="3">The sequence shown here is derived from an EMBL/GenBank/DDBJ whole genome shotgun (WGS) entry which is preliminary data.</text>
</comment>
<dbReference type="InterPro" id="IPR006311">
    <property type="entry name" value="TAT_signal"/>
</dbReference>
<dbReference type="SUPFAM" id="SSF53850">
    <property type="entry name" value="Periplasmic binding protein-like II"/>
    <property type="match status" value="1"/>
</dbReference>
<dbReference type="PANTHER" id="PTHR42928">
    <property type="entry name" value="TRICARBOXYLATE-BINDING PROTEIN"/>
    <property type="match status" value="1"/>
</dbReference>
<dbReference type="Gene3D" id="3.40.190.10">
    <property type="entry name" value="Periplasmic binding protein-like II"/>
    <property type="match status" value="1"/>
</dbReference>
<dbReference type="OrthoDB" id="8678477at2"/>
<accession>A0A4S5BTG7</accession>
<evidence type="ECO:0000313" key="3">
    <source>
        <dbReference type="EMBL" id="THJ35729.1"/>
    </source>
</evidence>
<gene>
    <name evidence="3" type="ORF">E8K88_03865</name>
</gene>
<evidence type="ECO:0000313" key="4">
    <source>
        <dbReference type="Proteomes" id="UP000306236"/>
    </source>
</evidence>
<dbReference type="Pfam" id="PF03401">
    <property type="entry name" value="TctC"/>
    <property type="match status" value="1"/>
</dbReference>
<dbReference type="InterPro" id="IPR005064">
    <property type="entry name" value="BUG"/>
</dbReference>
<evidence type="ECO:0000256" key="2">
    <source>
        <dbReference type="SAM" id="SignalP"/>
    </source>
</evidence>
<dbReference type="RefSeq" id="WP_136405328.1">
    <property type="nucleotide sequence ID" value="NZ_SSWX01000003.1"/>
</dbReference>
<feature type="chain" id="PRO_5020589219" evidence="2">
    <location>
        <begin position="35"/>
        <end position="331"/>
    </location>
</feature>
<proteinExistence type="inferred from homology"/>
<comment type="similarity">
    <text evidence="1">Belongs to the UPF0065 (bug) family.</text>
</comment>
<reference evidence="3 4" key="1">
    <citation type="submission" date="2019-04" db="EMBL/GenBank/DDBJ databases">
        <title>Lampropedia sp YIM MLB12 draf genome.</title>
        <authorList>
            <person name="Wang Y.-X."/>
        </authorList>
    </citation>
    <scope>NUCLEOTIDE SEQUENCE [LARGE SCALE GENOMIC DNA]</scope>
    <source>
        <strain evidence="3 4">YIM MLB12</strain>
    </source>
</reference>
<sequence length="331" mass="35404">MLFSLMSRRGLLGKGVAAVGAAVLGLGLAPAAMAADNFPNKPITLVVPYGAGGPTDTFMRALATHASEKLGQTIVVENRAGANGTFGAANLARARDSYTIAMLPATVFREPYLTKVAYDANKLTYIIGLTDYVFGLAVRQDAPWQTWAEFAADAAKRPGQISVGLAGATGTARIVMGEIADAAKIDLNFIPYKGDSELTPDLLGGHVDAAALTGTAVQYIDSGRMRYLVMLTEERAARSAQVPTFKELGFASWVDSPFGIAGPPNMPTEHVQLVHDAFKMALEQPQVLEVLNGLNQPVNYMDSKTYQDYAAQSLEREKGRVEYLRSKGLVD</sequence>
<dbReference type="CDD" id="cd07012">
    <property type="entry name" value="PBP2_Bug_TTT"/>
    <property type="match status" value="1"/>
</dbReference>
<dbReference type="EMBL" id="SSWX01000003">
    <property type="protein sequence ID" value="THJ35729.1"/>
    <property type="molecule type" value="Genomic_DNA"/>
</dbReference>
<dbReference type="Gene3D" id="3.40.190.150">
    <property type="entry name" value="Bordetella uptake gene, domain 1"/>
    <property type="match status" value="1"/>
</dbReference>
<keyword evidence="4" id="KW-1185">Reference proteome</keyword>
<dbReference type="InterPro" id="IPR042100">
    <property type="entry name" value="Bug_dom1"/>
</dbReference>
<feature type="signal peptide" evidence="2">
    <location>
        <begin position="1"/>
        <end position="34"/>
    </location>
</feature>
<dbReference type="Proteomes" id="UP000306236">
    <property type="component" value="Unassembled WGS sequence"/>
</dbReference>